<proteinExistence type="predicted"/>
<sequence>MKELTENLNSKHRKKEFSCGKDMLDNYLHKQANQDVKRKLSACFVLNDKETDLLKGYYTLANNSIPQDLIPAEYQKKLPNSYKSIPTTLLGRLAIDNRFQNKGIGKLLLIDALRRSYDISKSIGSFAVVTDPIDESAEKFYGKYGFIKLPDSGKMFLPMNTIRTLFE</sequence>
<comment type="caution">
    <text evidence="7">The sequence shown here is derived from an EMBL/GenBank/DDBJ whole genome shotgun (WGS) entry which is preliminary data.</text>
</comment>
<keyword evidence="4" id="KW-0012">Acyltransferase</keyword>
<dbReference type="EMBL" id="PJNI01000020">
    <property type="protein sequence ID" value="PKR79713.1"/>
    <property type="molecule type" value="Genomic_DNA"/>
</dbReference>
<dbReference type="Pfam" id="PF13673">
    <property type="entry name" value="Acetyltransf_10"/>
    <property type="match status" value="1"/>
</dbReference>
<dbReference type="AlphaFoldDB" id="A0A2I0QZF3"/>
<evidence type="ECO:0000256" key="5">
    <source>
        <dbReference type="ARBA" id="ARBA00049880"/>
    </source>
</evidence>
<dbReference type="InterPro" id="IPR016181">
    <property type="entry name" value="Acyl_CoA_acyltransferase"/>
</dbReference>
<evidence type="ECO:0000256" key="4">
    <source>
        <dbReference type="ARBA" id="ARBA00023315"/>
    </source>
</evidence>
<dbReference type="InterPro" id="IPR000182">
    <property type="entry name" value="GNAT_dom"/>
</dbReference>
<name>A0A2I0QZF3_9FLAO</name>
<keyword evidence="8" id="KW-1185">Reference proteome</keyword>
<keyword evidence="1" id="KW-0678">Repressor</keyword>
<gene>
    <name evidence="7" type="ORF">CW751_13835</name>
</gene>
<evidence type="ECO:0000256" key="1">
    <source>
        <dbReference type="ARBA" id="ARBA00022491"/>
    </source>
</evidence>
<dbReference type="PANTHER" id="PTHR36449:SF1">
    <property type="entry name" value="ACETYLTRANSFERASE"/>
    <property type="match status" value="1"/>
</dbReference>
<dbReference type="Gene3D" id="3.40.630.30">
    <property type="match status" value="1"/>
</dbReference>
<organism evidence="7 8">
    <name type="scientific">Brumimicrobium salinarum</name>
    <dbReference type="NCBI Taxonomy" id="2058658"/>
    <lineage>
        <taxon>Bacteria</taxon>
        <taxon>Pseudomonadati</taxon>
        <taxon>Bacteroidota</taxon>
        <taxon>Flavobacteriia</taxon>
        <taxon>Flavobacteriales</taxon>
        <taxon>Crocinitomicaceae</taxon>
        <taxon>Brumimicrobium</taxon>
    </lineage>
</organism>
<dbReference type="SUPFAM" id="SSF55729">
    <property type="entry name" value="Acyl-CoA N-acyltransferases (Nat)"/>
    <property type="match status" value="1"/>
</dbReference>
<evidence type="ECO:0000256" key="3">
    <source>
        <dbReference type="ARBA" id="ARBA00022679"/>
    </source>
</evidence>
<feature type="domain" description="N-acetyltransferase" evidence="6">
    <location>
        <begin position="90"/>
        <end position="149"/>
    </location>
</feature>
<evidence type="ECO:0000256" key="2">
    <source>
        <dbReference type="ARBA" id="ARBA00022649"/>
    </source>
</evidence>
<evidence type="ECO:0000313" key="7">
    <source>
        <dbReference type="EMBL" id="PKR79713.1"/>
    </source>
</evidence>
<dbReference type="RefSeq" id="WP_101335624.1">
    <property type="nucleotide sequence ID" value="NZ_PJNI01000020.1"/>
</dbReference>
<protein>
    <submittedName>
        <fullName evidence="7">GNAT family N-acetyltransferase</fullName>
    </submittedName>
</protein>
<keyword evidence="2" id="KW-1277">Toxin-antitoxin system</keyword>
<evidence type="ECO:0000313" key="8">
    <source>
        <dbReference type="Proteomes" id="UP000236654"/>
    </source>
</evidence>
<evidence type="ECO:0000259" key="6">
    <source>
        <dbReference type="Pfam" id="PF13673"/>
    </source>
</evidence>
<keyword evidence="3 7" id="KW-0808">Transferase</keyword>
<reference evidence="7 8" key="1">
    <citation type="submission" date="2017-12" db="EMBL/GenBank/DDBJ databases">
        <title>The draft genome sequence of Brumimicrobium saltpan LHR20.</title>
        <authorList>
            <person name="Do Z.-J."/>
            <person name="Luo H.-R."/>
        </authorList>
    </citation>
    <scope>NUCLEOTIDE SEQUENCE [LARGE SCALE GENOMIC DNA]</scope>
    <source>
        <strain evidence="7 8">LHR20</strain>
    </source>
</reference>
<dbReference type="Proteomes" id="UP000236654">
    <property type="component" value="Unassembled WGS sequence"/>
</dbReference>
<accession>A0A2I0QZF3</accession>
<dbReference type="PANTHER" id="PTHR36449">
    <property type="entry name" value="ACETYLTRANSFERASE-RELATED"/>
    <property type="match status" value="1"/>
</dbReference>
<comment type="catalytic activity">
    <reaction evidence="5">
        <text>glycyl-tRNA(Gly) + acetyl-CoA = N-acetylglycyl-tRNA(Gly) + CoA + H(+)</text>
        <dbReference type="Rhea" id="RHEA:81867"/>
        <dbReference type="Rhea" id="RHEA-COMP:9683"/>
        <dbReference type="Rhea" id="RHEA-COMP:19766"/>
        <dbReference type="ChEBI" id="CHEBI:15378"/>
        <dbReference type="ChEBI" id="CHEBI:57287"/>
        <dbReference type="ChEBI" id="CHEBI:57288"/>
        <dbReference type="ChEBI" id="CHEBI:78522"/>
        <dbReference type="ChEBI" id="CHEBI:232036"/>
    </reaction>
</comment>
<dbReference type="OrthoDB" id="9799147at2"/>
<dbReference type="GO" id="GO:0016747">
    <property type="term" value="F:acyltransferase activity, transferring groups other than amino-acyl groups"/>
    <property type="evidence" value="ECO:0007669"/>
    <property type="project" value="InterPro"/>
</dbReference>